<dbReference type="GO" id="GO:0020037">
    <property type="term" value="F:heme binding"/>
    <property type="evidence" value="ECO:0007669"/>
    <property type="project" value="InterPro"/>
</dbReference>
<evidence type="ECO:0008006" key="16">
    <source>
        <dbReference type="Google" id="ProtNLM"/>
    </source>
</evidence>
<dbReference type="InterPro" id="IPR017972">
    <property type="entry name" value="Cyt_P450_CS"/>
</dbReference>
<dbReference type="GeneID" id="110724534"/>
<evidence type="ECO:0000256" key="12">
    <source>
        <dbReference type="PIRSR" id="PIRSR602401-1"/>
    </source>
</evidence>
<keyword evidence="11" id="KW-0472">Membrane</keyword>
<protein>
    <recommendedName>
        <fullName evidence="16">Cytochrome P450</fullName>
    </recommendedName>
</protein>
<dbReference type="RefSeq" id="XP_021759644.1">
    <property type="nucleotide sequence ID" value="XM_021903952.1"/>
</dbReference>
<dbReference type="InterPro" id="IPR002401">
    <property type="entry name" value="Cyt_P450_E_grp-I"/>
</dbReference>
<dbReference type="EnsemblPlants" id="AUR62014401-RA">
    <property type="protein sequence ID" value="AUR62014401-RA:cds"/>
    <property type="gene ID" value="AUR62014401"/>
</dbReference>
<dbReference type="PROSITE" id="PS00086">
    <property type="entry name" value="CYTOCHROME_P450"/>
    <property type="match status" value="1"/>
</dbReference>
<keyword evidence="6 12" id="KW-0479">Metal-binding</keyword>
<organism evidence="14 15">
    <name type="scientific">Chenopodium quinoa</name>
    <name type="common">Quinoa</name>
    <dbReference type="NCBI Taxonomy" id="63459"/>
    <lineage>
        <taxon>Eukaryota</taxon>
        <taxon>Viridiplantae</taxon>
        <taxon>Streptophyta</taxon>
        <taxon>Embryophyta</taxon>
        <taxon>Tracheophyta</taxon>
        <taxon>Spermatophyta</taxon>
        <taxon>Magnoliopsida</taxon>
        <taxon>eudicotyledons</taxon>
        <taxon>Gunneridae</taxon>
        <taxon>Pentapetalae</taxon>
        <taxon>Caryophyllales</taxon>
        <taxon>Chenopodiaceae</taxon>
        <taxon>Chenopodioideae</taxon>
        <taxon>Atripliceae</taxon>
        <taxon>Chenopodium</taxon>
    </lineage>
</organism>
<keyword evidence="5" id="KW-0812">Transmembrane</keyword>
<evidence type="ECO:0000256" key="6">
    <source>
        <dbReference type="ARBA" id="ARBA00022723"/>
    </source>
</evidence>
<evidence type="ECO:0000256" key="1">
    <source>
        <dbReference type="ARBA" id="ARBA00001971"/>
    </source>
</evidence>
<evidence type="ECO:0000256" key="10">
    <source>
        <dbReference type="ARBA" id="ARBA00023033"/>
    </source>
</evidence>
<dbReference type="PANTHER" id="PTHR47955:SF22">
    <property type="entry name" value="CYTOCHROME P450 83B1-LIKE"/>
    <property type="match status" value="1"/>
</dbReference>
<dbReference type="PRINTS" id="PR00385">
    <property type="entry name" value="P450"/>
</dbReference>
<dbReference type="SUPFAM" id="SSF48264">
    <property type="entry name" value="Cytochrome P450"/>
    <property type="match status" value="1"/>
</dbReference>
<dbReference type="GO" id="GO:0016020">
    <property type="term" value="C:membrane"/>
    <property type="evidence" value="ECO:0007669"/>
    <property type="project" value="UniProtKB-SubCell"/>
</dbReference>
<keyword evidence="4 12" id="KW-0349">Heme</keyword>
<dbReference type="GO" id="GO:0005506">
    <property type="term" value="F:iron ion binding"/>
    <property type="evidence" value="ECO:0007669"/>
    <property type="project" value="InterPro"/>
</dbReference>
<dbReference type="GO" id="GO:0016705">
    <property type="term" value="F:oxidoreductase activity, acting on paired donors, with incorporation or reduction of molecular oxygen"/>
    <property type="evidence" value="ECO:0007669"/>
    <property type="project" value="InterPro"/>
</dbReference>
<keyword evidence="8 13" id="KW-0560">Oxidoreductase</keyword>
<dbReference type="GO" id="GO:0004497">
    <property type="term" value="F:monooxygenase activity"/>
    <property type="evidence" value="ECO:0007669"/>
    <property type="project" value="UniProtKB-KW"/>
</dbReference>
<dbReference type="PRINTS" id="PR00463">
    <property type="entry name" value="EP450I"/>
</dbReference>
<sequence length="503" mass="57457">MLLIFPLLATLFLTIIYFLRKNPRKNESFHPPTGPKGIPFIGNLHQYNPSNPHIYFANLAKIYGPILSLRFGRVPVVVVQSAKLAKEVLQTQDLNFCSRPPIGGMKRLSYNGLDIAFTPYNEYFKKIKKISVVHLLSSKRVESFAPIRQEEVSMMMHKISSLSSASKPVNLSELLMSFTSSNICRIAFGKRYEDDEGSRSKYHSLLNEAEALLITFFYSDILPYFGWLDKLTGKFSRLEKTFKKLDAFYEEVINDHINPNKPKSDREDIIDILLQLRQQQPSLELTLDHIKAVLMNIFIASTDTSAAMVIWAMTELIKHPNSMKNVQEELRNTMQNKGRRYINNDDLKDLGYFKAVVKETFRLHPASPLLIAHETIHRTTIEGYDILPKTLVYVNAWAIGRDPDSWNDPENFVPERFLESSIDFIGCDFELIPFGAGRRSCPGLHLGVANMEVALANLLHVFDWELPAGLEREDIDTNVIPGIAMHKKIPLRLVAKTKLMDQM</sequence>
<keyword evidence="9 12" id="KW-0408">Iron</keyword>
<proteinExistence type="inferred from homology"/>
<evidence type="ECO:0000256" key="5">
    <source>
        <dbReference type="ARBA" id="ARBA00022692"/>
    </source>
</evidence>
<dbReference type="FunFam" id="1.10.630.10:FF:000011">
    <property type="entry name" value="Cytochrome P450 83B1"/>
    <property type="match status" value="1"/>
</dbReference>
<feature type="binding site" description="axial binding residue" evidence="12">
    <location>
        <position position="441"/>
    </location>
    <ligand>
        <name>heme</name>
        <dbReference type="ChEBI" id="CHEBI:30413"/>
    </ligand>
    <ligandPart>
        <name>Fe</name>
        <dbReference type="ChEBI" id="CHEBI:18248"/>
    </ligandPart>
</feature>
<name>A0A803LKA4_CHEQI</name>
<evidence type="ECO:0000313" key="14">
    <source>
        <dbReference type="EnsemblPlants" id="AUR62014401-RA:cds"/>
    </source>
</evidence>
<keyword evidence="15" id="KW-1185">Reference proteome</keyword>
<gene>
    <name evidence="14" type="primary">LOC110724534</name>
</gene>
<keyword evidence="10 13" id="KW-0503">Monooxygenase</keyword>
<evidence type="ECO:0000256" key="3">
    <source>
        <dbReference type="ARBA" id="ARBA00010617"/>
    </source>
</evidence>
<comment type="subcellular location">
    <subcellularLocation>
        <location evidence="2">Membrane</location>
        <topology evidence="2">Single-pass membrane protein</topology>
    </subcellularLocation>
</comment>
<reference evidence="14" key="1">
    <citation type="journal article" date="2017" name="Nature">
        <title>The genome of Chenopodium quinoa.</title>
        <authorList>
            <person name="Jarvis D.E."/>
            <person name="Ho Y.S."/>
            <person name="Lightfoot D.J."/>
            <person name="Schmoeckel S.M."/>
            <person name="Li B."/>
            <person name="Borm T.J.A."/>
            <person name="Ohyanagi H."/>
            <person name="Mineta K."/>
            <person name="Michell C.T."/>
            <person name="Saber N."/>
            <person name="Kharbatia N.M."/>
            <person name="Rupper R.R."/>
            <person name="Sharp A.R."/>
            <person name="Dally N."/>
            <person name="Boughton B.A."/>
            <person name="Woo Y.H."/>
            <person name="Gao G."/>
            <person name="Schijlen E.G.W.M."/>
            <person name="Guo X."/>
            <person name="Momin A.A."/>
            <person name="Negrao S."/>
            <person name="Al-Babili S."/>
            <person name="Gehring C."/>
            <person name="Roessner U."/>
            <person name="Jung C."/>
            <person name="Murphy K."/>
            <person name="Arold S.T."/>
            <person name="Gojobori T."/>
            <person name="van der Linden C.G."/>
            <person name="van Loo E.N."/>
            <person name="Jellen E.N."/>
            <person name="Maughan P.J."/>
            <person name="Tester M."/>
        </authorList>
    </citation>
    <scope>NUCLEOTIDE SEQUENCE [LARGE SCALE GENOMIC DNA]</scope>
    <source>
        <strain evidence="14">cv. PI 614886</strain>
    </source>
</reference>
<comment type="similarity">
    <text evidence="3 13">Belongs to the cytochrome P450 family.</text>
</comment>
<evidence type="ECO:0000256" key="7">
    <source>
        <dbReference type="ARBA" id="ARBA00022989"/>
    </source>
</evidence>
<evidence type="ECO:0000256" key="4">
    <source>
        <dbReference type="ARBA" id="ARBA00022617"/>
    </source>
</evidence>
<dbReference type="OrthoDB" id="2789670at2759"/>
<keyword evidence="7" id="KW-1133">Transmembrane helix</keyword>
<dbReference type="Proteomes" id="UP000596660">
    <property type="component" value="Unplaced"/>
</dbReference>
<dbReference type="InterPro" id="IPR001128">
    <property type="entry name" value="Cyt_P450"/>
</dbReference>
<evidence type="ECO:0000313" key="15">
    <source>
        <dbReference type="Proteomes" id="UP000596660"/>
    </source>
</evidence>
<evidence type="ECO:0000256" key="13">
    <source>
        <dbReference type="RuleBase" id="RU000461"/>
    </source>
</evidence>
<dbReference type="Pfam" id="PF00067">
    <property type="entry name" value="p450"/>
    <property type="match status" value="1"/>
</dbReference>
<dbReference type="OMA" id="WAMLLMM"/>
<dbReference type="InterPro" id="IPR036396">
    <property type="entry name" value="Cyt_P450_sf"/>
</dbReference>
<reference evidence="14" key="2">
    <citation type="submission" date="2021-03" db="UniProtKB">
        <authorList>
            <consortium name="EnsemblPlants"/>
        </authorList>
    </citation>
    <scope>IDENTIFICATION</scope>
</reference>
<dbReference type="CDD" id="cd11072">
    <property type="entry name" value="CYP71-like"/>
    <property type="match status" value="1"/>
</dbReference>
<comment type="cofactor">
    <cofactor evidence="1 12">
        <name>heme</name>
        <dbReference type="ChEBI" id="CHEBI:30413"/>
    </cofactor>
</comment>
<dbReference type="KEGG" id="cqi:110724534"/>
<dbReference type="Gene3D" id="1.10.630.10">
    <property type="entry name" value="Cytochrome P450"/>
    <property type="match status" value="1"/>
</dbReference>
<dbReference type="Gramene" id="AUR62014401-RA">
    <property type="protein sequence ID" value="AUR62014401-RA:cds"/>
    <property type="gene ID" value="AUR62014401"/>
</dbReference>
<evidence type="ECO:0000256" key="9">
    <source>
        <dbReference type="ARBA" id="ARBA00023004"/>
    </source>
</evidence>
<evidence type="ECO:0000256" key="2">
    <source>
        <dbReference type="ARBA" id="ARBA00004167"/>
    </source>
</evidence>
<evidence type="ECO:0000256" key="8">
    <source>
        <dbReference type="ARBA" id="ARBA00023002"/>
    </source>
</evidence>
<evidence type="ECO:0000256" key="11">
    <source>
        <dbReference type="ARBA" id="ARBA00023136"/>
    </source>
</evidence>
<accession>A0A803LKA4</accession>
<dbReference type="AlphaFoldDB" id="A0A803LKA4"/>
<dbReference type="PANTHER" id="PTHR47955">
    <property type="entry name" value="CYTOCHROME P450 FAMILY 71 PROTEIN"/>
    <property type="match status" value="1"/>
</dbReference>